<name>A0A3M6UYM5_POCDA</name>
<proteinExistence type="predicted"/>
<dbReference type="Pfam" id="PF00685">
    <property type="entry name" value="Sulfotransfer_1"/>
    <property type="match status" value="1"/>
</dbReference>
<evidence type="ECO:0000313" key="3">
    <source>
        <dbReference type="EMBL" id="RMX58781.1"/>
    </source>
</evidence>
<keyword evidence="1" id="KW-0472">Membrane</keyword>
<evidence type="ECO:0000259" key="2">
    <source>
        <dbReference type="Pfam" id="PF00685"/>
    </source>
</evidence>
<dbReference type="InterPro" id="IPR027417">
    <property type="entry name" value="P-loop_NTPase"/>
</dbReference>
<dbReference type="EMBL" id="RCHS01000457">
    <property type="protein sequence ID" value="RMX58781.1"/>
    <property type="molecule type" value="Genomic_DNA"/>
</dbReference>
<dbReference type="Gene3D" id="3.40.50.300">
    <property type="entry name" value="P-loop containing nucleotide triphosphate hydrolases"/>
    <property type="match status" value="1"/>
</dbReference>
<dbReference type="InterPro" id="IPR000863">
    <property type="entry name" value="Sulfotransferase_dom"/>
</dbReference>
<gene>
    <name evidence="3" type="ORF">pdam_00010820</name>
</gene>
<dbReference type="GO" id="GO:0006790">
    <property type="term" value="P:sulfur compound metabolic process"/>
    <property type="evidence" value="ECO:0007669"/>
    <property type="project" value="TreeGrafter"/>
</dbReference>
<sequence length="365" mass="43082">MRKQLGFRHYFAIGTVVTALVLTISFLNERIPTSRGFLSENWESDDVPSKSYKRQRKGLLIIGRGRSGTSFLSKMFGSGKRIFEVYEPLRFRNLTNIAKIEVLKAFLSCNFASSPLWQKDYFPPFWYLKQKYYFVTPSQHLACLKYRSGSTRCFPAEQMFTKFIDKCRYSYDSTVLKELTERLPDTSLSSLIPEIIDRSLSTDIRLLHVVRDPRGSINSRIKLKWMPDYEHPQFKEKVQDYCNGILQNIEFGLQLNESLQQRYKLIFYKDIATRPVESAREVFKFAGLRLSDKTLSWIENRTSPSKMDSRRQFKNPYSLVRDSKANIEKWRRESPPERTLIIERICKPLIELMEKISIEREYFLI</sequence>
<comment type="caution">
    <text evidence="3">The sequence shown here is derived from an EMBL/GenBank/DDBJ whole genome shotgun (WGS) entry which is preliminary data.</text>
</comment>
<keyword evidence="1" id="KW-0812">Transmembrane</keyword>
<keyword evidence="4" id="KW-1185">Reference proteome</keyword>
<dbReference type="OrthoDB" id="6138663at2759"/>
<dbReference type="GO" id="GO:0001517">
    <property type="term" value="F:N-acetylglucosamine 6-O-sulfotransferase activity"/>
    <property type="evidence" value="ECO:0007669"/>
    <property type="project" value="TreeGrafter"/>
</dbReference>
<dbReference type="AlphaFoldDB" id="A0A3M6UYM5"/>
<evidence type="ECO:0000256" key="1">
    <source>
        <dbReference type="SAM" id="Phobius"/>
    </source>
</evidence>
<feature type="domain" description="Sulfotransferase" evidence="2">
    <location>
        <begin position="59"/>
        <end position="352"/>
    </location>
</feature>
<reference evidence="3 4" key="1">
    <citation type="journal article" date="2018" name="Sci. Rep.">
        <title>Comparative analysis of the Pocillopora damicornis genome highlights role of immune system in coral evolution.</title>
        <authorList>
            <person name="Cunning R."/>
            <person name="Bay R.A."/>
            <person name="Gillette P."/>
            <person name="Baker A.C."/>
            <person name="Traylor-Knowles N."/>
        </authorList>
    </citation>
    <scope>NUCLEOTIDE SEQUENCE [LARGE SCALE GENOMIC DNA]</scope>
    <source>
        <strain evidence="3">RSMAS</strain>
        <tissue evidence="3">Whole animal</tissue>
    </source>
</reference>
<evidence type="ECO:0000313" key="4">
    <source>
        <dbReference type="Proteomes" id="UP000275408"/>
    </source>
</evidence>
<accession>A0A3M6UYM5</accession>
<dbReference type="PANTHER" id="PTHR10704:SF44">
    <property type="entry name" value="LD35051P-RELATED"/>
    <property type="match status" value="1"/>
</dbReference>
<keyword evidence="1" id="KW-1133">Transmembrane helix</keyword>
<dbReference type="GO" id="GO:0006044">
    <property type="term" value="P:N-acetylglucosamine metabolic process"/>
    <property type="evidence" value="ECO:0007669"/>
    <property type="project" value="TreeGrafter"/>
</dbReference>
<dbReference type="PANTHER" id="PTHR10704">
    <property type="entry name" value="CARBOHYDRATE SULFOTRANSFERASE"/>
    <property type="match status" value="1"/>
</dbReference>
<feature type="transmembrane region" description="Helical" evidence="1">
    <location>
        <begin position="7"/>
        <end position="27"/>
    </location>
</feature>
<dbReference type="OMA" id="AICIREN"/>
<dbReference type="InterPro" id="IPR051135">
    <property type="entry name" value="Gal/GlcNAc/GalNAc_ST"/>
</dbReference>
<organism evidence="3 4">
    <name type="scientific">Pocillopora damicornis</name>
    <name type="common">Cauliflower coral</name>
    <name type="synonym">Millepora damicornis</name>
    <dbReference type="NCBI Taxonomy" id="46731"/>
    <lineage>
        <taxon>Eukaryota</taxon>
        <taxon>Metazoa</taxon>
        <taxon>Cnidaria</taxon>
        <taxon>Anthozoa</taxon>
        <taxon>Hexacorallia</taxon>
        <taxon>Scleractinia</taxon>
        <taxon>Astrocoeniina</taxon>
        <taxon>Pocilloporidae</taxon>
        <taxon>Pocillopora</taxon>
    </lineage>
</organism>
<dbReference type="SUPFAM" id="SSF52540">
    <property type="entry name" value="P-loop containing nucleoside triphosphate hydrolases"/>
    <property type="match status" value="1"/>
</dbReference>
<dbReference type="Proteomes" id="UP000275408">
    <property type="component" value="Unassembled WGS sequence"/>
</dbReference>
<protein>
    <recommendedName>
        <fullName evidence="2">Sulfotransferase domain-containing protein</fullName>
    </recommendedName>
</protein>